<evidence type="ECO:0000256" key="3">
    <source>
        <dbReference type="ARBA" id="ARBA00023295"/>
    </source>
</evidence>
<reference evidence="8 9" key="1">
    <citation type="submission" date="2024-11" db="EMBL/GenBank/DDBJ databases">
        <authorList>
            <person name="Kaparullina E.N."/>
            <person name="Delegan Y.A."/>
            <person name="Doronina N.V."/>
        </authorList>
    </citation>
    <scope>NUCLEOTIDE SEQUENCE [LARGE SCALE GENOMIC DNA]</scope>
    <source>
        <strain evidence="8 9">7sh_L</strain>
    </source>
</reference>
<dbReference type="Pfam" id="PF00703">
    <property type="entry name" value="Glyco_hydro_2"/>
    <property type="match status" value="1"/>
</dbReference>
<evidence type="ECO:0000259" key="7">
    <source>
        <dbReference type="Pfam" id="PF22666"/>
    </source>
</evidence>
<dbReference type="PANTHER" id="PTHR42732:SF1">
    <property type="entry name" value="BETA-MANNOSIDASE"/>
    <property type="match status" value="1"/>
</dbReference>
<feature type="chain" id="PRO_5046481323" evidence="4">
    <location>
        <begin position="25"/>
        <end position="735"/>
    </location>
</feature>
<dbReference type="Pfam" id="PF02836">
    <property type="entry name" value="Glyco_hydro_2_C"/>
    <property type="match status" value="1"/>
</dbReference>
<proteinExistence type="inferred from homology"/>
<dbReference type="InterPro" id="IPR036156">
    <property type="entry name" value="Beta-gal/glucu_dom_sf"/>
</dbReference>
<feature type="domain" description="Glycoside hydrolase family 2 catalytic" evidence="6">
    <location>
        <begin position="319"/>
        <end position="483"/>
    </location>
</feature>
<dbReference type="Pfam" id="PF22666">
    <property type="entry name" value="Glyco_hydro_2_N2"/>
    <property type="match status" value="1"/>
</dbReference>
<evidence type="ECO:0000256" key="4">
    <source>
        <dbReference type="SAM" id="SignalP"/>
    </source>
</evidence>
<keyword evidence="3" id="KW-0326">Glycosidase</keyword>
<dbReference type="SUPFAM" id="SSF51445">
    <property type="entry name" value="(Trans)glycosidases"/>
    <property type="match status" value="1"/>
</dbReference>
<accession>A0ABW8GN22</accession>
<evidence type="ECO:0000259" key="6">
    <source>
        <dbReference type="Pfam" id="PF02836"/>
    </source>
</evidence>
<dbReference type="InterPro" id="IPR008979">
    <property type="entry name" value="Galactose-bd-like_sf"/>
</dbReference>
<dbReference type="SUPFAM" id="SSF49785">
    <property type="entry name" value="Galactose-binding domain-like"/>
    <property type="match status" value="1"/>
</dbReference>
<sequence length="735" mass="85276">MTLLSRLITWSTLCLTLGAFPSQAQETDHLSLNGSWQFQPIASPVNVTPQLTPPENGWKMIKVPDNWYRQGHDISGFAWYQTQFKLDNAKSSKVAHLLFHGVDYAADVWLNDHYLGHHTGYFQAFEFDVSGLLRSGNNQLRVLVNSPLEKPEDWSLHKRLVKGIFSHHDTRPGGAWSERGQEKNTGGIWAPVQLQFAEQAALRQLQVTPRKQATQAQPDRWQIETSAQIRQHVSHETSVTVEATIRPENFSGNTMRFSQQQALKPGDNRLALSFPLDKPALWWPYEYGKPNLYKLELSIKDASGKLLDRQAQIFGVREVKVDDGLQWHINGRRLFLRGTNYIGTQWLAEMTPARYQHDLEMMQAAHINAVRVHAHVTDQAFYALCDRLGILVTQDFPLLWGYSDDPAFIADARSQAKDMVQALQQHPSIISWTMHNEPPWDSPWMAQKYPDYQPDINRKLDELLYADISQLDPLRVVRKESATKEHEWMGWYFDHWLAFSRPTPTPWSTEFGAQALPNLKSLKRIFSQDLLWPDNEEKWREWEYHNFQRKETFEFAGIKQGKNIEEFIANSQHYQARLIQFAVENYRRQRYTPVSAVFQFMFVENWPSINWGIVDYWREPKAGYEALRKAYQPILPSLEWKQDEYPVGATPQIGLWAINDTWQGFEHARYSITLYRDGKQLDQLTLPLEMLPDSGYKLRDYSLPTLQAGQYLLKADITGQDGKSMGKNQYSFSVQ</sequence>
<dbReference type="InterPro" id="IPR006102">
    <property type="entry name" value="Ig-like_GH2"/>
</dbReference>
<evidence type="ECO:0000256" key="2">
    <source>
        <dbReference type="ARBA" id="ARBA00022801"/>
    </source>
</evidence>
<dbReference type="InterPro" id="IPR051913">
    <property type="entry name" value="GH2_Domain-Containing"/>
</dbReference>
<dbReference type="Proteomes" id="UP001617669">
    <property type="component" value="Unassembled WGS sequence"/>
</dbReference>
<dbReference type="EMBL" id="JBIWXY010000002">
    <property type="protein sequence ID" value="MFJ5446544.1"/>
    <property type="molecule type" value="Genomic_DNA"/>
</dbReference>
<evidence type="ECO:0000313" key="9">
    <source>
        <dbReference type="Proteomes" id="UP001617669"/>
    </source>
</evidence>
<dbReference type="Gene3D" id="2.60.120.260">
    <property type="entry name" value="Galactose-binding domain-like"/>
    <property type="match status" value="1"/>
</dbReference>
<keyword evidence="2 8" id="KW-0378">Hydrolase</keyword>
<protein>
    <submittedName>
        <fullName evidence="8">Glycoside hydrolase family 2 protein</fullName>
    </submittedName>
</protein>
<keyword evidence="4" id="KW-0732">Signal</keyword>
<gene>
    <name evidence="8" type="ORF">ACIKP9_09935</name>
</gene>
<comment type="similarity">
    <text evidence="1">Belongs to the glycosyl hydrolase 2 family.</text>
</comment>
<name>A0ABW8GN22_9PROT</name>
<dbReference type="Gene3D" id="3.20.20.80">
    <property type="entry name" value="Glycosidases"/>
    <property type="match status" value="1"/>
</dbReference>
<dbReference type="InterPro" id="IPR017853">
    <property type="entry name" value="GH"/>
</dbReference>
<evidence type="ECO:0000256" key="1">
    <source>
        <dbReference type="ARBA" id="ARBA00007401"/>
    </source>
</evidence>
<dbReference type="RefSeq" id="WP_400882098.1">
    <property type="nucleotide sequence ID" value="NZ_JBIWXY010000002.1"/>
</dbReference>
<feature type="domain" description="Beta-mannosidase-like galactose-binding" evidence="7">
    <location>
        <begin position="79"/>
        <end position="153"/>
    </location>
</feature>
<dbReference type="InterPro" id="IPR013783">
    <property type="entry name" value="Ig-like_fold"/>
</dbReference>
<keyword evidence="9" id="KW-1185">Reference proteome</keyword>
<feature type="signal peptide" evidence="4">
    <location>
        <begin position="1"/>
        <end position="24"/>
    </location>
</feature>
<dbReference type="InterPro" id="IPR006103">
    <property type="entry name" value="Glyco_hydro_2_cat"/>
</dbReference>
<evidence type="ECO:0000313" key="8">
    <source>
        <dbReference type="EMBL" id="MFJ5446544.1"/>
    </source>
</evidence>
<dbReference type="InterPro" id="IPR006101">
    <property type="entry name" value="Glyco_hydro_2"/>
</dbReference>
<comment type="caution">
    <text evidence="8">The sequence shown here is derived from an EMBL/GenBank/DDBJ whole genome shotgun (WGS) entry which is preliminary data.</text>
</comment>
<dbReference type="SUPFAM" id="SSF49303">
    <property type="entry name" value="beta-Galactosidase/glucuronidase domain"/>
    <property type="match status" value="1"/>
</dbReference>
<organism evidence="8 9">
    <name type="scientific">Methylobacillus methanolivorans</name>
    <dbReference type="NCBI Taxonomy" id="1848927"/>
    <lineage>
        <taxon>Bacteria</taxon>
        <taxon>Pseudomonadati</taxon>
        <taxon>Pseudomonadota</taxon>
        <taxon>Betaproteobacteria</taxon>
        <taxon>Nitrosomonadales</taxon>
        <taxon>Methylophilaceae</taxon>
        <taxon>Methylobacillus</taxon>
    </lineage>
</organism>
<dbReference type="InterPro" id="IPR054593">
    <property type="entry name" value="Beta-mannosidase-like_N2"/>
</dbReference>
<dbReference type="GO" id="GO:0016787">
    <property type="term" value="F:hydrolase activity"/>
    <property type="evidence" value="ECO:0007669"/>
    <property type="project" value="UniProtKB-KW"/>
</dbReference>
<evidence type="ECO:0000259" key="5">
    <source>
        <dbReference type="Pfam" id="PF00703"/>
    </source>
</evidence>
<dbReference type="PANTHER" id="PTHR42732">
    <property type="entry name" value="BETA-GALACTOSIDASE"/>
    <property type="match status" value="1"/>
</dbReference>
<dbReference type="PRINTS" id="PR00132">
    <property type="entry name" value="GLHYDRLASE2"/>
</dbReference>
<feature type="domain" description="Glycoside hydrolase family 2 immunoglobulin-like beta-sandwich" evidence="5">
    <location>
        <begin position="203"/>
        <end position="317"/>
    </location>
</feature>
<dbReference type="Gene3D" id="2.60.40.10">
    <property type="entry name" value="Immunoglobulins"/>
    <property type="match status" value="1"/>
</dbReference>